<keyword evidence="11" id="KW-1185">Reference proteome</keyword>
<dbReference type="Proteomes" id="UP000199777">
    <property type="component" value="Unassembled WGS sequence"/>
</dbReference>
<feature type="domain" description="Single-stranded-DNA-specific exonuclease RecJ C-terminal" evidence="8">
    <location>
        <begin position="554"/>
        <end position="747"/>
    </location>
</feature>
<dbReference type="Gene3D" id="3.90.1640.30">
    <property type="match status" value="1"/>
</dbReference>
<dbReference type="EMBL" id="FTOK01000002">
    <property type="protein sequence ID" value="SIS51241.1"/>
    <property type="molecule type" value="Genomic_DNA"/>
</dbReference>
<dbReference type="NCBIfam" id="TIGR00644">
    <property type="entry name" value="recJ"/>
    <property type="match status" value="1"/>
</dbReference>
<dbReference type="InterPro" id="IPR018779">
    <property type="entry name" value="RecJ_C"/>
</dbReference>
<organism evidence="10 11">
    <name type="scientific">Salimicrobium salexigens</name>
    <dbReference type="NCBI Taxonomy" id="908941"/>
    <lineage>
        <taxon>Bacteria</taxon>
        <taxon>Bacillati</taxon>
        <taxon>Bacillota</taxon>
        <taxon>Bacilli</taxon>
        <taxon>Bacillales</taxon>
        <taxon>Bacillaceae</taxon>
        <taxon>Salimicrobium</taxon>
    </lineage>
</organism>
<evidence type="ECO:0000256" key="3">
    <source>
        <dbReference type="ARBA" id="ARBA00022722"/>
    </source>
</evidence>
<accession>A0ABY1KST3</accession>
<feature type="domain" description="DDH" evidence="6">
    <location>
        <begin position="75"/>
        <end position="217"/>
    </location>
</feature>
<dbReference type="Pfam" id="PF17768">
    <property type="entry name" value="RecJ_OB"/>
    <property type="match status" value="1"/>
</dbReference>
<keyword evidence="3" id="KW-0540">Nuclease</keyword>
<feature type="domain" description="RecJ OB" evidence="9">
    <location>
        <begin position="444"/>
        <end position="547"/>
    </location>
</feature>
<feature type="domain" description="DHHA1" evidence="7">
    <location>
        <begin position="334"/>
        <end position="427"/>
    </location>
</feature>
<evidence type="ECO:0000256" key="2">
    <source>
        <dbReference type="ARBA" id="ARBA00019841"/>
    </source>
</evidence>
<evidence type="ECO:0000256" key="4">
    <source>
        <dbReference type="ARBA" id="ARBA00022801"/>
    </source>
</evidence>
<evidence type="ECO:0000259" key="7">
    <source>
        <dbReference type="Pfam" id="PF02272"/>
    </source>
</evidence>
<dbReference type="InterPro" id="IPR038763">
    <property type="entry name" value="DHH_sf"/>
</dbReference>
<dbReference type="Pfam" id="PF02272">
    <property type="entry name" value="DHHA1"/>
    <property type="match status" value="1"/>
</dbReference>
<dbReference type="InterPro" id="IPR004610">
    <property type="entry name" value="RecJ"/>
</dbReference>
<dbReference type="Pfam" id="PF01368">
    <property type="entry name" value="DHH"/>
    <property type="match status" value="1"/>
</dbReference>
<proteinExistence type="inferred from homology"/>
<evidence type="ECO:0000313" key="11">
    <source>
        <dbReference type="Proteomes" id="UP000199777"/>
    </source>
</evidence>
<dbReference type="InterPro" id="IPR041122">
    <property type="entry name" value="RecJ_OB"/>
</dbReference>
<dbReference type="Gene3D" id="3.10.310.30">
    <property type="match status" value="1"/>
</dbReference>
<dbReference type="GO" id="GO:0004527">
    <property type="term" value="F:exonuclease activity"/>
    <property type="evidence" value="ECO:0007669"/>
    <property type="project" value="UniProtKB-KW"/>
</dbReference>
<evidence type="ECO:0000259" key="9">
    <source>
        <dbReference type="Pfam" id="PF17768"/>
    </source>
</evidence>
<evidence type="ECO:0000313" key="10">
    <source>
        <dbReference type="EMBL" id="SIS51241.1"/>
    </source>
</evidence>
<reference evidence="10 11" key="1">
    <citation type="submission" date="2017-01" db="EMBL/GenBank/DDBJ databases">
        <authorList>
            <person name="Varghese N."/>
            <person name="Submissions S."/>
        </authorList>
    </citation>
    <scope>NUCLEOTIDE SEQUENCE [LARGE SCALE GENOMIC DNA]</scope>
    <source>
        <strain evidence="10 11">DSM 22782</strain>
    </source>
</reference>
<evidence type="ECO:0000256" key="1">
    <source>
        <dbReference type="ARBA" id="ARBA00005915"/>
    </source>
</evidence>
<dbReference type="SUPFAM" id="SSF64182">
    <property type="entry name" value="DHH phosphoesterases"/>
    <property type="match status" value="1"/>
</dbReference>
<gene>
    <name evidence="10" type="ORF">SAMN05421758_102126</name>
</gene>
<evidence type="ECO:0000256" key="5">
    <source>
        <dbReference type="ARBA" id="ARBA00022839"/>
    </source>
</evidence>
<keyword evidence="4" id="KW-0378">Hydrolase</keyword>
<sequence>MLKSKMKWDFTYSSDSANRQELINELLEQRGLHTEEERSRFLHPALADLHDPFLINGMRKAVNRVKEAIHYGEPILIFGDYDADGVSSTALMMECLRSLGAECDFYIPNRFTEGYGPNENAFRWASAQGYTLIITVDNGIAAVEEAKVAKELGIDLIITDHHEVQNELPEAFAILHPKTSLQYPFQELAGVGVAFKFAHALLEEKPVHLLDLVAIGTVADLVPLEDENRILVSFGLEAITKTRRPGLRQLKNLNSIDGDVDEEAVGFMIGPRMNAVGRLQDASPAVDLLLTGDEEEAQELAGFVQELNKERQKIVQEIADEAEALLGEDVKDEVIVVAREGWNAGVLGIVASKLVRKFDRPAIVLTIDKEKGQAKGSARSIDAYDMFENCMEHRELFLHFGGHSQAAGMTLAEDNIISLREELSRLAREKLAPEDYGQSLPVTMSLDLSEVSLQQIEFVNQLRPFGMANPKPYFHVRSRAKELRLIGSKKNHMKVTLEQNGSRLDAIAFGQGEAYHSIAPQSPIDMVGQLSINEWNGTRKPQLMVEDIAVKEWQLFDWRGTKHLQKSLPSFQRDEAACVTFGLQTEGPGELPVIGFNDSRVKDYSILILIDLPERLEDLNALLGEVSPERIYAVYSLRDDAFMQTLPSREHFKYFYGMLKKKKTFDLEKDSALLARHKGWKVDSIKFICNVFFDLGFVTIKDGQLFMNTQPEQKSLTESRTFQTRQEQMEVEKVLYYSTYKELKDWMETRLQKIKGAEVKEEIGYGL</sequence>
<evidence type="ECO:0000259" key="6">
    <source>
        <dbReference type="Pfam" id="PF01368"/>
    </source>
</evidence>
<evidence type="ECO:0000259" key="8">
    <source>
        <dbReference type="Pfam" id="PF10141"/>
    </source>
</evidence>
<comment type="similarity">
    <text evidence="1">Belongs to the RecJ family.</text>
</comment>
<dbReference type="InterPro" id="IPR001667">
    <property type="entry name" value="DDH_dom"/>
</dbReference>
<keyword evidence="5 10" id="KW-0269">Exonuclease</keyword>
<protein>
    <recommendedName>
        <fullName evidence="2">Single-stranded-DNA-specific exonuclease RecJ</fullName>
    </recommendedName>
</protein>
<comment type="caution">
    <text evidence="10">The sequence shown here is derived from an EMBL/GenBank/DDBJ whole genome shotgun (WGS) entry which is preliminary data.</text>
</comment>
<name>A0ABY1KST3_9BACI</name>
<dbReference type="PANTHER" id="PTHR30255:SF2">
    <property type="entry name" value="SINGLE-STRANDED-DNA-SPECIFIC EXONUCLEASE RECJ"/>
    <property type="match status" value="1"/>
</dbReference>
<dbReference type="PANTHER" id="PTHR30255">
    <property type="entry name" value="SINGLE-STRANDED-DNA-SPECIFIC EXONUCLEASE RECJ"/>
    <property type="match status" value="1"/>
</dbReference>
<dbReference type="RefSeq" id="WP_076569818.1">
    <property type="nucleotide sequence ID" value="NZ_FTOK01000002.1"/>
</dbReference>
<dbReference type="InterPro" id="IPR003156">
    <property type="entry name" value="DHHA1_dom"/>
</dbReference>
<dbReference type="InterPro" id="IPR051673">
    <property type="entry name" value="SSDNA_exonuclease_RecJ"/>
</dbReference>
<dbReference type="Pfam" id="PF10141">
    <property type="entry name" value="ssDNA-exonuc_C"/>
    <property type="match status" value="1"/>
</dbReference>